<comment type="caution">
    <text evidence="1">The sequence shown here is derived from an EMBL/GenBank/DDBJ whole genome shotgun (WGS) entry which is preliminary data.</text>
</comment>
<proteinExistence type="predicted"/>
<evidence type="ECO:0008006" key="3">
    <source>
        <dbReference type="Google" id="ProtNLM"/>
    </source>
</evidence>
<dbReference type="InterPro" id="IPR021512">
    <property type="entry name" value="DUF3173"/>
</dbReference>
<reference evidence="2" key="1">
    <citation type="submission" date="2015-10" db="EMBL/GenBank/DDBJ databases">
        <title>Draft Genome Sequences of 11 Lactococcus lactis subspecies cremoris strains.</title>
        <authorList>
            <person name="Wels M."/>
            <person name="Backus L."/>
            <person name="Boekhorst J."/>
            <person name="Dijkstra A."/>
            <person name="Beerthuizen M."/>
            <person name="Kelly W."/>
            <person name="Siezen R."/>
            <person name="Bachmann H."/>
            <person name="Van Hijum S."/>
        </authorList>
    </citation>
    <scope>NUCLEOTIDE SEQUENCE [LARGE SCALE GENOMIC DNA]</scope>
    <source>
        <strain evidence="2">M20</strain>
    </source>
</reference>
<evidence type="ECO:0000313" key="2">
    <source>
        <dbReference type="Proteomes" id="UP000053719"/>
    </source>
</evidence>
<protein>
    <recommendedName>
        <fullName evidence="3">DUF3173 domain-containing protein</fullName>
    </recommendedName>
</protein>
<dbReference type="Proteomes" id="UP000053719">
    <property type="component" value="Unassembled WGS sequence"/>
</dbReference>
<name>A0A0V8EAE7_LACLL</name>
<dbReference type="AlphaFoldDB" id="A0A0V8EAE7"/>
<dbReference type="PATRIC" id="fig|1360.114.peg.822"/>
<sequence>MKVITKEEIIAQTGISKSVASRVIREGKQEMVKRGYPFYSSKRLSFCPLDIVNDMLGLDLKGLEYNALKSIS</sequence>
<evidence type="ECO:0000313" key="1">
    <source>
        <dbReference type="EMBL" id="KSU22617.1"/>
    </source>
</evidence>
<accession>A0A0V8EAE7</accession>
<dbReference type="RefSeq" id="WP_058211402.1">
    <property type="nucleotide sequence ID" value="NZ_LKLU01000024.1"/>
</dbReference>
<dbReference type="EMBL" id="LKLU01000024">
    <property type="protein sequence ID" value="KSU22617.1"/>
    <property type="molecule type" value="Genomic_DNA"/>
</dbReference>
<organism evidence="1 2">
    <name type="scientific">Lactococcus lactis subsp. lactis</name>
    <name type="common">Streptococcus lactis</name>
    <dbReference type="NCBI Taxonomy" id="1360"/>
    <lineage>
        <taxon>Bacteria</taxon>
        <taxon>Bacillati</taxon>
        <taxon>Bacillota</taxon>
        <taxon>Bacilli</taxon>
        <taxon>Lactobacillales</taxon>
        <taxon>Streptococcaceae</taxon>
        <taxon>Lactococcus</taxon>
    </lineage>
</organism>
<gene>
    <name evidence="1" type="ORF">M20_0445</name>
</gene>
<dbReference type="Pfam" id="PF11372">
    <property type="entry name" value="DUF3173"/>
    <property type="match status" value="1"/>
</dbReference>